<evidence type="ECO:0000313" key="3">
    <source>
        <dbReference type="EMBL" id="KZO97215.1"/>
    </source>
</evidence>
<feature type="compositionally biased region" description="Polar residues" evidence="1">
    <location>
        <begin position="235"/>
        <end position="250"/>
    </location>
</feature>
<feature type="signal peptide" evidence="2">
    <location>
        <begin position="1"/>
        <end position="20"/>
    </location>
</feature>
<dbReference type="AlphaFoldDB" id="A0A167N086"/>
<evidence type="ECO:0000256" key="2">
    <source>
        <dbReference type="SAM" id="SignalP"/>
    </source>
</evidence>
<dbReference type="STRING" id="1330018.A0A167N086"/>
<organism evidence="3 4">
    <name type="scientific">Calocera viscosa (strain TUFC12733)</name>
    <dbReference type="NCBI Taxonomy" id="1330018"/>
    <lineage>
        <taxon>Eukaryota</taxon>
        <taxon>Fungi</taxon>
        <taxon>Dikarya</taxon>
        <taxon>Basidiomycota</taxon>
        <taxon>Agaricomycotina</taxon>
        <taxon>Dacrymycetes</taxon>
        <taxon>Dacrymycetales</taxon>
        <taxon>Dacrymycetaceae</taxon>
        <taxon>Calocera</taxon>
    </lineage>
</organism>
<proteinExistence type="predicted"/>
<gene>
    <name evidence="3" type="ORF">CALVIDRAFT_526775</name>
</gene>
<evidence type="ECO:0000256" key="1">
    <source>
        <dbReference type="SAM" id="MobiDB-lite"/>
    </source>
</evidence>
<dbReference type="EMBL" id="KV417280">
    <property type="protein sequence ID" value="KZO97215.1"/>
    <property type="molecule type" value="Genomic_DNA"/>
</dbReference>
<dbReference type="Proteomes" id="UP000076738">
    <property type="component" value="Unassembled WGS sequence"/>
</dbReference>
<keyword evidence="2" id="KW-0732">Signal</keyword>
<dbReference type="OrthoDB" id="2564904at2759"/>
<feature type="region of interest" description="Disordered" evidence="1">
    <location>
        <begin position="234"/>
        <end position="263"/>
    </location>
</feature>
<evidence type="ECO:0008006" key="5">
    <source>
        <dbReference type="Google" id="ProtNLM"/>
    </source>
</evidence>
<reference evidence="3 4" key="1">
    <citation type="journal article" date="2016" name="Mol. Biol. Evol.">
        <title>Comparative Genomics of Early-Diverging Mushroom-Forming Fungi Provides Insights into the Origins of Lignocellulose Decay Capabilities.</title>
        <authorList>
            <person name="Nagy L.G."/>
            <person name="Riley R."/>
            <person name="Tritt A."/>
            <person name="Adam C."/>
            <person name="Daum C."/>
            <person name="Floudas D."/>
            <person name="Sun H."/>
            <person name="Yadav J.S."/>
            <person name="Pangilinan J."/>
            <person name="Larsson K.H."/>
            <person name="Matsuura K."/>
            <person name="Barry K."/>
            <person name="Labutti K."/>
            <person name="Kuo R."/>
            <person name="Ohm R.A."/>
            <person name="Bhattacharya S.S."/>
            <person name="Shirouzu T."/>
            <person name="Yoshinaga Y."/>
            <person name="Martin F.M."/>
            <person name="Grigoriev I.V."/>
            <person name="Hibbett D.S."/>
        </authorList>
    </citation>
    <scope>NUCLEOTIDE SEQUENCE [LARGE SCALE GENOMIC DNA]</scope>
    <source>
        <strain evidence="3 4">TUFC12733</strain>
    </source>
</reference>
<feature type="chain" id="PRO_5007890556" description="Carbohydrate-binding module family 13 protein" evidence="2">
    <location>
        <begin position="21"/>
        <end position="315"/>
    </location>
</feature>
<protein>
    <recommendedName>
        <fullName evidence="5">Carbohydrate-binding module family 13 protein</fullName>
    </recommendedName>
</protein>
<name>A0A167N086_CALVF</name>
<keyword evidence="4" id="KW-1185">Reference proteome</keyword>
<evidence type="ECO:0000313" key="4">
    <source>
        <dbReference type="Proteomes" id="UP000076738"/>
    </source>
</evidence>
<accession>A0A167N086</accession>
<sequence>MHLRPLVLLAVLGLPQCARGQYTATYNPSNLPLKTEVDQLGTNQCGDGHSQESMCQNAYVNSVDDFAHTQCLWGPPYGGANSTIGETEPIVVAWCTKSGHGTRLIPDGTINGAHFVQTPDLVQVTGVGDLTGLNIPAGDTGGELDPHGADGTGNPKGGLVFGSSFGQTMQYHEWTNFMAHDEFCIRACRDGPNAPVICNHLWDVMGCHWNLPGNYDPGTFTSCDADSGEPMGVYGSSTWPPEAQHSGTNTPAPHPAPSSSSCTLADRDINEHAIFWKHRDGSEKFLNRVEGGWATGPDINQVEQPFACWRSSFHT</sequence>